<dbReference type="PANTHER" id="PTHR10920:SF18">
    <property type="entry name" value="RRNA METHYLTRANSFERASE 2, MITOCHONDRIAL"/>
    <property type="match status" value="1"/>
</dbReference>
<dbReference type="PANTHER" id="PTHR10920">
    <property type="entry name" value="RIBOSOMAL RNA METHYLTRANSFERASE"/>
    <property type="match status" value="1"/>
</dbReference>
<accession>A0AAD9D7R6</accession>
<evidence type="ECO:0000313" key="9">
    <source>
        <dbReference type="EMBL" id="KAK1737127.1"/>
    </source>
</evidence>
<feature type="domain" description="Ribosomal RNA methyltransferase FtsJ" evidence="8">
    <location>
        <begin position="64"/>
        <end position="276"/>
    </location>
</feature>
<reference evidence="9" key="1">
    <citation type="submission" date="2023-06" db="EMBL/GenBank/DDBJ databases">
        <title>Survivors Of The Sea: Transcriptome response of Skeletonema marinoi to long-term dormancy.</title>
        <authorList>
            <person name="Pinder M.I.M."/>
            <person name="Kourtchenko O."/>
            <person name="Robertson E.K."/>
            <person name="Larsson T."/>
            <person name="Maumus F."/>
            <person name="Osuna-Cruz C.M."/>
            <person name="Vancaester E."/>
            <person name="Stenow R."/>
            <person name="Vandepoele K."/>
            <person name="Ploug H."/>
            <person name="Bruchert V."/>
            <person name="Godhe A."/>
            <person name="Topel M."/>
        </authorList>
    </citation>
    <scope>NUCLEOTIDE SEQUENCE</scope>
    <source>
        <strain evidence="9">R05AC</strain>
    </source>
</reference>
<dbReference type="GO" id="GO:0008650">
    <property type="term" value="F:rRNA (uridine-2'-O-)-methyltransferase activity"/>
    <property type="evidence" value="ECO:0007669"/>
    <property type="project" value="TreeGrafter"/>
</dbReference>
<dbReference type="Gene3D" id="3.40.50.150">
    <property type="entry name" value="Vaccinia Virus protein VP39"/>
    <property type="match status" value="1"/>
</dbReference>
<evidence type="ECO:0000256" key="5">
    <source>
        <dbReference type="ARBA" id="ARBA00022691"/>
    </source>
</evidence>
<dbReference type="SUPFAM" id="SSF53335">
    <property type="entry name" value="S-adenosyl-L-methionine-dependent methyltransferases"/>
    <property type="match status" value="1"/>
</dbReference>
<keyword evidence="5 7" id="KW-0949">S-adenosyl-L-methionine</keyword>
<dbReference type="AlphaFoldDB" id="A0AAD9D7R6"/>
<evidence type="ECO:0000256" key="4">
    <source>
        <dbReference type="ARBA" id="ARBA00022679"/>
    </source>
</evidence>
<organism evidence="9 10">
    <name type="scientific">Skeletonema marinoi</name>
    <dbReference type="NCBI Taxonomy" id="267567"/>
    <lineage>
        <taxon>Eukaryota</taxon>
        <taxon>Sar</taxon>
        <taxon>Stramenopiles</taxon>
        <taxon>Ochrophyta</taxon>
        <taxon>Bacillariophyta</taxon>
        <taxon>Coscinodiscophyceae</taxon>
        <taxon>Thalassiosirophycidae</taxon>
        <taxon>Thalassiosirales</taxon>
        <taxon>Skeletonemataceae</taxon>
        <taxon>Skeletonema</taxon>
        <taxon>Skeletonema marinoi-dohrnii complex</taxon>
    </lineage>
</organism>
<protein>
    <recommendedName>
        <fullName evidence="6">rRNA methyltransferase 2, mitochondrial</fullName>
    </recommendedName>
</protein>
<evidence type="ECO:0000259" key="8">
    <source>
        <dbReference type="Pfam" id="PF01728"/>
    </source>
</evidence>
<proteinExistence type="inferred from homology"/>
<dbReference type="HAMAP" id="MF_01547">
    <property type="entry name" value="RNA_methyltr_E"/>
    <property type="match status" value="1"/>
</dbReference>
<evidence type="ECO:0000313" key="10">
    <source>
        <dbReference type="Proteomes" id="UP001224775"/>
    </source>
</evidence>
<evidence type="ECO:0000256" key="6">
    <source>
        <dbReference type="ARBA" id="ARBA00041184"/>
    </source>
</evidence>
<dbReference type="Proteomes" id="UP001224775">
    <property type="component" value="Unassembled WGS sequence"/>
</dbReference>
<evidence type="ECO:0000256" key="2">
    <source>
        <dbReference type="ARBA" id="ARBA00022552"/>
    </source>
</evidence>
<keyword evidence="3 9" id="KW-0489">Methyltransferase</keyword>
<dbReference type="Pfam" id="PF01728">
    <property type="entry name" value="FtsJ"/>
    <property type="match status" value="1"/>
</dbReference>
<name>A0AAD9D7R6_9STRA</name>
<evidence type="ECO:0000256" key="7">
    <source>
        <dbReference type="PIRSR" id="PIRSR005461-1"/>
    </source>
</evidence>
<evidence type="ECO:0000256" key="3">
    <source>
        <dbReference type="ARBA" id="ARBA00022603"/>
    </source>
</evidence>
<comment type="caution">
    <text evidence="9">The sequence shown here is derived from an EMBL/GenBank/DDBJ whole genome shotgun (WGS) entry which is preliminary data.</text>
</comment>
<keyword evidence="4 9" id="KW-0808">Transferase</keyword>
<feature type="active site" description="Proton acceptor" evidence="7">
    <location>
        <position position="232"/>
    </location>
</feature>
<gene>
    <name evidence="9" type="ORF">QTG54_011994</name>
</gene>
<evidence type="ECO:0000256" key="1">
    <source>
        <dbReference type="ARBA" id="ARBA00009258"/>
    </source>
</evidence>
<keyword evidence="10" id="KW-1185">Reference proteome</keyword>
<keyword evidence="2" id="KW-0698">rRNA processing</keyword>
<dbReference type="InterPro" id="IPR050082">
    <property type="entry name" value="RNA_methyltr_RlmE"/>
</dbReference>
<dbReference type="EMBL" id="JATAAI010000026">
    <property type="protein sequence ID" value="KAK1737127.1"/>
    <property type="molecule type" value="Genomic_DNA"/>
</dbReference>
<dbReference type="PIRSF" id="PIRSF005461">
    <property type="entry name" value="23S_rRNA_mtase"/>
    <property type="match status" value="1"/>
</dbReference>
<dbReference type="InterPro" id="IPR015507">
    <property type="entry name" value="rRNA-MeTfrase_E"/>
</dbReference>
<sequence>MFAAAHQSRVIRATSHISALHQLRSVGATSIRLKHKQSKSSQNWIQRQKKDPYVQKAQAQGLPSRASFKLQEINETHYPALIKKKGIPVNGKNKRLLQPRMNVVDLGASPGGWSLYASTQVKEGTIVAIDLLPLDDTKISLNLPNFNFIQGDFTESETKQLIVDALVQERANLVMSDMAQNFLGDSQTDALRTLNLCEQALVFSAGGSCFDSSYSPKSDEGMLAPGGSFLCKFFSCGKENEEDLMQAAKRAFRNVHVIKPKSSRKESSEMYLLAIDRRD</sequence>
<dbReference type="InterPro" id="IPR002877">
    <property type="entry name" value="RNA_MeTrfase_FtsJ_dom"/>
</dbReference>
<dbReference type="InterPro" id="IPR029063">
    <property type="entry name" value="SAM-dependent_MTases_sf"/>
</dbReference>
<comment type="similarity">
    <text evidence="1">Belongs to the class I-like SAM-binding methyltransferase superfamily. RNA methyltransferase RlmE family.</text>
</comment>